<comment type="function">
    <text evidence="5">Part of the twin-arginine translocation (Tat) system that transports large folded proteins containing a characteristic twin-arginine motif in their signal peptide across membranes.</text>
</comment>
<evidence type="ECO:0000256" key="4">
    <source>
        <dbReference type="ARBA" id="ARBA00023136"/>
    </source>
</evidence>
<evidence type="ECO:0000313" key="7">
    <source>
        <dbReference type="Proteomes" id="UP000199223"/>
    </source>
</evidence>
<dbReference type="OrthoDB" id="9777044at2"/>
<evidence type="ECO:0000313" key="6">
    <source>
        <dbReference type="EMBL" id="SEJ23975.1"/>
    </source>
</evidence>
<dbReference type="Proteomes" id="UP000199223">
    <property type="component" value="Unassembled WGS sequence"/>
</dbReference>
<dbReference type="Pfam" id="PF00902">
    <property type="entry name" value="TatC"/>
    <property type="match status" value="1"/>
</dbReference>
<comment type="subcellular location">
    <subcellularLocation>
        <location evidence="5">Cell membrane</location>
        <topology evidence="5">Multi-pass membrane protein</topology>
    </subcellularLocation>
    <subcellularLocation>
        <location evidence="1">Membrane</location>
        <topology evidence="1">Multi-pass membrane protein</topology>
    </subcellularLocation>
</comment>
<dbReference type="PANTHER" id="PTHR30371:SF0">
    <property type="entry name" value="SEC-INDEPENDENT PROTEIN TRANSLOCASE PROTEIN TATC, CHLOROPLASTIC-RELATED"/>
    <property type="match status" value="1"/>
</dbReference>
<feature type="transmembrane region" description="Helical" evidence="5">
    <location>
        <begin position="172"/>
        <end position="197"/>
    </location>
</feature>
<feature type="transmembrane region" description="Helical" evidence="5">
    <location>
        <begin position="92"/>
        <end position="113"/>
    </location>
</feature>
<sequence>MTSPPAAPLPPPPSGEGDLASAPLFDHLDELRRRLIISVLFLALGMAVAFVYRVQLIDLVKEPLNFSQMYREGKVKVVTLQLTAPLMLSFNLSFWAGLALALPLMLTQVWAFISPGLYPHERRWALPFILGAGFAFLCGVVFAFKLVLPAMVPFLVEFLGSEVQPQLDLQDYIGRVVAIMASMGLAFELPILALILTRIGLVNHVMLRRGWRVALVIIMILAALITPTPDPVNMLIVALPLYALYELGVLLSRMFRVVPPEEDRTLLPGR</sequence>
<keyword evidence="4 5" id="KW-0472">Membrane</keyword>
<dbReference type="GO" id="GO:0009977">
    <property type="term" value="F:proton motive force dependent protein transmembrane transporter activity"/>
    <property type="evidence" value="ECO:0007669"/>
    <property type="project" value="TreeGrafter"/>
</dbReference>
<evidence type="ECO:0000256" key="5">
    <source>
        <dbReference type="HAMAP-Rule" id="MF_00902"/>
    </source>
</evidence>
<reference evidence="7" key="1">
    <citation type="submission" date="2016-10" db="EMBL/GenBank/DDBJ databases">
        <authorList>
            <person name="Varghese N."/>
            <person name="Submissions S."/>
        </authorList>
    </citation>
    <scope>NUCLEOTIDE SEQUENCE [LARGE SCALE GENOMIC DNA]</scope>
    <source>
        <strain evidence="7">CGMCC 1.10218</strain>
    </source>
</reference>
<comment type="similarity">
    <text evidence="5">Belongs to the TatC family.</text>
</comment>
<feature type="transmembrane region" description="Helical" evidence="5">
    <location>
        <begin position="35"/>
        <end position="54"/>
    </location>
</feature>
<organism evidence="6 7">
    <name type="scientific">Deinococcus reticulitermitis</name>
    <dbReference type="NCBI Taxonomy" id="856736"/>
    <lineage>
        <taxon>Bacteria</taxon>
        <taxon>Thermotogati</taxon>
        <taxon>Deinococcota</taxon>
        <taxon>Deinococci</taxon>
        <taxon>Deinococcales</taxon>
        <taxon>Deinococcaceae</taxon>
        <taxon>Deinococcus</taxon>
    </lineage>
</organism>
<feature type="transmembrane region" description="Helical" evidence="5">
    <location>
        <begin position="232"/>
        <end position="251"/>
    </location>
</feature>
<dbReference type="HAMAP" id="MF_00902">
    <property type="entry name" value="TatC"/>
    <property type="match status" value="1"/>
</dbReference>
<dbReference type="RefSeq" id="WP_092264073.1">
    <property type="nucleotide sequence ID" value="NZ_FNZA01000005.1"/>
</dbReference>
<keyword evidence="5" id="KW-0811">Translocation</keyword>
<keyword evidence="3 5" id="KW-1133">Transmembrane helix</keyword>
<feature type="transmembrane region" description="Helical" evidence="5">
    <location>
        <begin position="125"/>
        <end position="152"/>
    </location>
</feature>
<dbReference type="GO" id="GO:0033281">
    <property type="term" value="C:TAT protein transport complex"/>
    <property type="evidence" value="ECO:0007669"/>
    <property type="project" value="UniProtKB-UniRule"/>
</dbReference>
<keyword evidence="7" id="KW-1185">Reference proteome</keyword>
<dbReference type="PRINTS" id="PR01840">
    <property type="entry name" value="TATCFAMILY"/>
</dbReference>
<gene>
    <name evidence="5" type="primary">tatC</name>
    <name evidence="6" type="ORF">SAMN04488058_10581</name>
</gene>
<evidence type="ECO:0000256" key="3">
    <source>
        <dbReference type="ARBA" id="ARBA00022989"/>
    </source>
</evidence>
<dbReference type="STRING" id="856736.SAMN04488058_10581"/>
<evidence type="ECO:0000256" key="1">
    <source>
        <dbReference type="ARBA" id="ARBA00004141"/>
    </source>
</evidence>
<evidence type="ECO:0000256" key="2">
    <source>
        <dbReference type="ARBA" id="ARBA00022692"/>
    </source>
</evidence>
<dbReference type="NCBIfam" id="TIGR00945">
    <property type="entry name" value="tatC"/>
    <property type="match status" value="1"/>
</dbReference>
<keyword evidence="5" id="KW-0813">Transport</keyword>
<dbReference type="GO" id="GO:0043953">
    <property type="term" value="P:protein transport by the Tat complex"/>
    <property type="evidence" value="ECO:0007669"/>
    <property type="project" value="UniProtKB-UniRule"/>
</dbReference>
<feature type="transmembrane region" description="Helical" evidence="5">
    <location>
        <begin position="209"/>
        <end position="226"/>
    </location>
</feature>
<dbReference type="GO" id="GO:0065002">
    <property type="term" value="P:intracellular protein transmembrane transport"/>
    <property type="evidence" value="ECO:0007669"/>
    <property type="project" value="TreeGrafter"/>
</dbReference>
<dbReference type="EMBL" id="FNZA01000005">
    <property type="protein sequence ID" value="SEJ23975.1"/>
    <property type="molecule type" value="Genomic_DNA"/>
</dbReference>
<dbReference type="InterPro" id="IPR002033">
    <property type="entry name" value="TatC"/>
</dbReference>
<comment type="subunit">
    <text evidence="5">Forms a complex with TatA.</text>
</comment>
<name>A0A1H6XHB1_9DEIO</name>
<protein>
    <recommendedName>
        <fullName evidence="5">Sec-independent protein translocase protein TatC</fullName>
    </recommendedName>
</protein>
<proteinExistence type="inferred from homology"/>
<dbReference type="PANTHER" id="PTHR30371">
    <property type="entry name" value="SEC-INDEPENDENT PROTEIN TRANSLOCASE PROTEIN TATC"/>
    <property type="match status" value="1"/>
</dbReference>
<keyword evidence="5" id="KW-1003">Cell membrane</keyword>
<keyword evidence="5" id="KW-0653">Protein transport</keyword>
<keyword evidence="2 5" id="KW-0812">Transmembrane</keyword>
<accession>A0A1H6XHB1</accession>
<dbReference type="AlphaFoldDB" id="A0A1H6XHB1"/>